<gene>
    <name evidence="1" type="ORF">SAMN04487864_11176</name>
</gene>
<dbReference type="RefSeq" id="WP_093730791.1">
    <property type="nucleotide sequence ID" value="NZ_FMYW01000011.1"/>
</dbReference>
<name>A0A1G6N0X1_9FIRM</name>
<dbReference type="InterPro" id="IPR007813">
    <property type="entry name" value="PilN"/>
</dbReference>
<evidence type="ECO:0000313" key="1">
    <source>
        <dbReference type="EMBL" id="SDC61470.1"/>
    </source>
</evidence>
<reference evidence="2" key="1">
    <citation type="submission" date="2016-10" db="EMBL/GenBank/DDBJ databases">
        <authorList>
            <person name="Varghese N."/>
            <person name="Submissions S."/>
        </authorList>
    </citation>
    <scope>NUCLEOTIDE SEQUENCE [LARGE SCALE GENOMIC DNA]</scope>
    <source>
        <strain evidence="2">DSM 11005</strain>
    </source>
</reference>
<dbReference type="PANTHER" id="PTHR40278:SF1">
    <property type="entry name" value="DNA UTILIZATION PROTEIN HOFN"/>
    <property type="match status" value="1"/>
</dbReference>
<dbReference type="EMBL" id="FMYW01000011">
    <property type="protein sequence ID" value="SDC61470.1"/>
    <property type="molecule type" value="Genomic_DNA"/>
</dbReference>
<dbReference type="OrthoDB" id="5291956at2"/>
<dbReference type="PANTHER" id="PTHR40278">
    <property type="entry name" value="DNA UTILIZATION PROTEIN HOFN"/>
    <property type="match status" value="1"/>
</dbReference>
<protein>
    <submittedName>
        <fullName evidence="1">Tfp pilus assembly protein PilN</fullName>
    </submittedName>
</protein>
<dbReference type="InterPro" id="IPR052534">
    <property type="entry name" value="Extracell_DNA_Util/SecSys_Comp"/>
</dbReference>
<dbReference type="AlphaFoldDB" id="A0A1G6N0X1"/>
<dbReference type="Proteomes" id="UP000198943">
    <property type="component" value="Unassembled WGS sequence"/>
</dbReference>
<organism evidence="1 2">
    <name type="scientific">Succiniclasticum ruminis</name>
    <dbReference type="NCBI Taxonomy" id="40841"/>
    <lineage>
        <taxon>Bacteria</taxon>
        <taxon>Bacillati</taxon>
        <taxon>Bacillota</taxon>
        <taxon>Negativicutes</taxon>
        <taxon>Acidaminococcales</taxon>
        <taxon>Acidaminococcaceae</taxon>
        <taxon>Succiniclasticum</taxon>
    </lineage>
</organism>
<keyword evidence="2" id="KW-1185">Reference proteome</keyword>
<evidence type="ECO:0000313" key="2">
    <source>
        <dbReference type="Proteomes" id="UP000198943"/>
    </source>
</evidence>
<dbReference type="Pfam" id="PF05137">
    <property type="entry name" value="PilN"/>
    <property type="match status" value="1"/>
</dbReference>
<proteinExistence type="predicted"/>
<accession>A0A1G6N0X1</accession>
<sequence>MKIIKHFNDILFGELVTLMITGDSVTICQGKNPVKYEFPKTFQDYNYLNHTEEMAGWLLAILQEEKIRIRRCRIVLDFGQVYLQTVKLPVMTAQEQQNWVRWEGSQYVPFEPGTYHAVLTTDPHSKDYGIIQNYQVSVAADFSAKWQETEDAALQTFLLVAISLEKIETLQQLAGFLRTKLEGITAMEPGKAMLPVNLLPVASEKEVIVKRGYQTATVMCLLLSVALAVRGGIIWQRTRSAWLEAERQLAPYQSVKSAYADSKKAEYQIRQYREKLQHISRTEPVWDPVLRAIGSTIPEGCWLEELQQKHAPAGCLELKGCAIKLARVSEFLENLEQSGLFSKVRLVDSGTKRMVFNSRGDNSKQVVSFVLLAELASERKEARP</sequence>